<dbReference type="RefSeq" id="WP_344298119.1">
    <property type="nucleotide sequence ID" value="NZ_BAAAQW010000002.1"/>
</dbReference>
<evidence type="ECO:0000256" key="2">
    <source>
        <dbReference type="SAM" id="Phobius"/>
    </source>
</evidence>
<comment type="caution">
    <text evidence="3">The sequence shown here is derived from an EMBL/GenBank/DDBJ whole genome shotgun (WGS) entry which is preliminary data.</text>
</comment>
<accession>A0ABN3BL18</accession>
<feature type="compositionally biased region" description="Basic residues" evidence="1">
    <location>
        <begin position="95"/>
        <end position="106"/>
    </location>
</feature>
<dbReference type="Proteomes" id="UP001500432">
    <property type="component" value="Unassembled WGS sequence"/>
</dbReference>
<keyword evidence="2" id="KW-0812">Transmembrane</keyword>
<proteinExistence type="predicted"/>
<name>A0ABN3BL18_9MICC</name>
<evidence type="ECO:0000313" key="3">
    <source>
        <dbReference type="EMBL" id="GAA2197131.1"/>
    </source>
</evidence>
<evidence type="ECO:0000256" key="1">
    <source>
        <dbReference type="SAM" id="MobiDB-lite"/>
    </source>
</evidence>
<reference evidence="3 4" key="1">
    <citation type="journal article" date="2019" name="Int. J. Syst. Evol. Microbiol.">
        <title>The Global Catalogue of Microorganisms (GCM) 10K type strain sequencing project: providing services to taxonomists for standard genome sequencing and annotation.</title>
        <authorList>
            <consortium name="The Broad Institute Genomics Platform"/>
            <consortium name="The Broad Institute Genome Sequencing Center for Infectious Disease"/>
            <person name="Wu L."/>
            <person name="Ma J."/>
        </authorList>
    </citation>
    <scope>NUCLEOTIDE SEQUENCE [LARGE SCALE GENOMIC DNA]</scope>
    <source>
        <strain evidence="3 4">JCM 16034</strain>
    </source>
</reference>
<keyword evidence="4" id="KW-1185">Reference proteome</keyword>
<dbReference type="EMBL" id="BAAAQW010000002">
    <property type="protein sequence ID" value="GAA2197131.1"/>
    <property type="molecule type" value="Genomic_DNA"/>
</dbReference>
<feature type="region of interest" description="Disordered" evidence="1">
    <location>
        <begin position="47"/>
        <end position="77"/>
    </location>
</feature>
<feature type="transmembrane region" description="Helical" evidence="2">
    <location>
        <begin position="6"/>
        <end position="29"/>
    </location>
</feature>
<keyword evidence="2" id="KW-0472">Membrane</keyword>
<feature type="region of interest" description="Disordered" evidence="1">
    <location>
        <begin position="95"/>
        <end position="118"/>
    </location>
</feature>
<organism evidence="3 4">
    <name type="scientific">Sinomonas flava</name>
    <dbReference type="NCBI Taxonomy" id="496857"/>
    <lineage>
        <taxon>Bacteria</taxon>
        <taxon>Bacillati</taxon>
        <taxon>Actinomycetota</taxon>
        <taxon>Actinomycetes</taxon>
        <taxon>Micrococcales</taxon>
        <taxon>Micrococcaceae</taxon>
        <taxon>Sinomonas</taxon>
    </lineage>
</organism>
<gene>
    <name evidence="3" type="ORF">GCM10009849_04910</name>
</gene>
<protein>
    <submittedName>
        <fullName evidence="3">Uncharacterized protein</fullName>
    </submittedName>
</protein>
<evidence type="ECO:0000313" key="4">
    <source>
        <dbReference type="Proteomes" id="UP001500432"/>
    </source>
</evidence>
<sequence>MPWWSWVLIWVALSACTVTFLVLAGVYLVRKGLALMRDASAALGEIAERPPAAEGPAHDHEASPSRRAPGSAVFADPDLMRREYEEGRELRRLSRRDRRVERRRLRGQPQSLHDLGLI</sequence>
<keyword evidence="2" id="KW-1133">Transmembrane helix</keyword>